<comment type="subcellular location">
    <subcellularLocation>
        <location evidence="1">Nucleus</location>
    </subcellularLocation>
</comment>
<comment type="caution">
    <text evidence="5">The sequence shown here is derived from an EMBL/GenBank/DDBJ whole genome shotgun (WGS) entry which is preliminary data.</text>
</comment>
<dbReference type="GO" id="GO:0046540">
    <property type="term" value="C:U4/U6 x U5 tri-snRNP complex"/>
    <property type="evidence" value="ECO:0007669"/>
    <property type="project" value="TreeGrafter"/>
</dbReference>
<accession>A0A1J4L2V6</accession>
<dbReference type="GeneID" id="94831884"/>
<feature type="domain" description="PRP1 splicing factor N-terminal" evidence="4">
    <location>
        <begin position="43"/>
        <end position="120"/>
    </location>
</feature>
<dbReference type="InterPro" id="IPR010491">
    <property type="entry name" value="PRP1_N"/>
</dbReference>
<evidence type="ECO:0000313" key="5">
    <source>
        <dbReference type="EMBL" id="OHT16308.1"/>
    </source>
</evidence>
<dbReference type="Proteomes" id="UP000179807">
    <property type="component" value="Unassembled WGS sequence"/>
</dbReference>
<dbReference type="EMBL" id="MLAK01000123">
    <property type="protein sequence ID" value="OHT16308.1"/>
    <property type="molecule type" value="Genomic_DNA"/>
</dbReference>
<sequence length="856" mass="97783">MSSYPFPWGPPPPGYVPGLGRGAVAFVNNIETGKVDFETEIRSIKLAHQIKKEEEKANAFYLSVDEQMKNRNKKRQKVEVIPGPKQIFNEIQDQFSDLKEGLKTITENEWENLPEIGATTYHRPKWELYTHASDRMITNDFEDSALNRSIREGDLMTQDTITGDTDNQIMSVARAQRSVLNVQLSKIVPLKNSIDVSQFVQELDNQASNVISQFSDLDRAADLYRVMTHTNKENPQAWLIRERVEEMRGKLDKARKIARDGMINCPQSELLVMEAARLSTRQDATSLIQSALQVNHKSSEKLWLQLVAYQNNINAKKSTLENAIRAIPKSETIWKAAAAIEEGENHTNMLKRGLEFIPESETLWIEGINTAANYEEVMYFVDHGIEQLGENVNLLISWSKADEKFNHGSNCLENCKRAVNSLLEIDWVTEAINAEKEGCFSTAIGIVNSISLENVSTEELIKKSELAENCGCEQTSQRLLYRNALEKGDFYSYLNFEKKYDRLEEAVSLAIQTRPDDENLAIFISEIFSGKRSIPVLESAFERLPNSEIVALALIDAYIESKNLLKAKEFTQTIVNSFNSVKLYLKLAIINEQFGGDELFLRDSIQKFPKNPEFYLLLADHLSEPKEILQQGIKNCPNSGELHITLIKYLINKKVPGPRIRALFEKARRLCSDQPIVWLVSAEFEQPQMRNSLYEEAKEKVPKHQVGMIWARQIEHIDMENRLNFTKETLETIGGTTQSRELTLMLALCFWRRGEVDKARPVFENMSREFPKWGDGWVYRIKFESLCGSPQDLFEAKKAATFVKIEDGILWNNARNKRENFELSQEELLDDLVAFVADPMISDESIFSDSIDIGCV</sequence>
<keyword evidence="6" id="KW-1185">Reference proteome</keyword>
<dbReference type="GO" id="GO:0071013">
    <property type="term" value="C:catalytic step 2 spliceosome"/>
    <property type="evidence" value="ECO:0007669"/>
    <property type="project" value="TreeGrafter"/>
</dbReference>
<dbReference type="SUPFAM" id="SSF48452">
    <property type="entry name" value="TPR-like"/>
    <property type="match status" value="1"/>
</dbReference>
<dbReference type="OrthoDB" id="440128at2759"/>
<reference evidence="5" key="1">
    <citation type="submission" date="2016-10" db="EMBL/GenBank/DDBJ databases">
        <authorList>
            <person name="Benchimol M."/>
            <person name="Almeida L.G."/>
            <person name="Vasconcelos A.T."/>
            <person name="Perreira-Neves A."/>
            <person name="Rosa I.A."/>
            <person name="Tasca T."/>
            <person name="Bogo M.R."/>
            <person name="de Souza W."/>
        </authorList>
    </citation>
    <scope>NUCLEOTIDE SEQUENCE [LARGE SCALE GENOMIC DNA]</scope>
    <source>
        <strain evidence="5">K</strain>
    </source>
</reference>
<dbReference type="Gene3D" id="1.25.40.10">
    <property type="entry name" value="Tetratricopeptide repeat domain"/>
    <property type="match status" value="2"/>
</dbReference>
<dbReference type="SMART" id="SM00386">
    <property type="entry name" value="HAT"/>
    <property type="match status" value="4"/>
</dbReference>
<name>A0A1J4L2V6_9EUKA</name>
<evidence type="ECO:0000256" key="1">
    <source>
        <dbReference type="ARBA" id="ARBA00004123"/>
    </source>
</evidence>
<protein>
    <recommendedName>
        <fullName evidence="4">PRP1 splicing factor N-terminal domain-containing protein</fullName>
    </recommendedName>
</protein>
<evidence type="ECO:0000259" key="4">
    <source>
        <dbReference type="Pfam" id="PF06424"/>
    </source>
</evidence>
<keyword evidence="2" id="KW-0677">Repeat</keyword>
<dbReference type="PANTHER" id="PTHR11246">
    <property type="entry name" value="PRE-MRNA SPLICING FACTOR"/>
    <property type="match status" value="1"/>
</dbReference>
<proteinExistence type="predicted"/>
<keyword evidence="3" id="KW-0539">Nucleus</keyword>
<evidence type="ECO:0000256" key="3">
    <source>
        <dbReference type="ARBA" id="ARBA00023242"/>
    </source>
</evidence>
<organism evidence="5 6">
    <name type="scientific">Tritrichomonas foetus</name>
    <dbReference type="NCBI Taxonomy" id="1144522"/>
    <lineage>
        <taxon>Eukaryota</taxon>
        <taxon>Metamonada</taxon>
        <taxon>Parabasalia</taxon>
        <taxon>Tritrichomonadida</taxon>
        <taxon>Tritrichomonadidae</taxon>
        <taxon>Tritrichomonas</taxon>
    </lineage>
</organism>
<dbReference type="InterPro" id="IPR011990">
    <property type="entry name" value="TPR-like_helical_dom_sf"/>
</dbReference>
<dbReference type="Pfam" id="PF06424">
    <property type="entry name" value="PRP1_N"/>
    <property type="match status" value="1"/>
</dbReference>
<evidence type="ECO:0000256" key="2">
    <source>
        <dbReference type="ARBA" id="ARBA00022737"/>
    </source>
</evidence>
<dbReference type="InterPro" id="IPR045075">
    <property type="entry name" value="Syf1-like"/>
</dbReference>
<gene>
    <name evidence="5" type="ORF">TRFO_13323</name>
</gene>
<dbReference type="InterPro" id="IPR003107">
    <property type="entry name" value="HAT"/>
</dbReference>
<dbReference type="PANTHER" id="PTHR11246:SF1">
    <property type="entry name" value="PRE-MRNA-PROCESSING FACTOR 6"/>
    <property type="match status" value="1"/>
</dbReference>
<dbReference type="VEuPathDB" id="TrichDB:TRFO_13323"/>
<evidence type="ECO:0000313" key="6">
    <source>
        <dbReference type="Proteomes" id="UP000179807"/>
    </source>
</evidence>
<dbReference type="RefSeq" id="XP_068369444.1">
    <property type="nucleotide sequence ID" value="XM_068497180.1"/>
</dbReference>
<dbReference type="GO" id="GO:0000244">
    <property type="term" value="P:spliceosomal tri-snRNP complex assembly"/>
    <property type="evidence" value="ECO:0007669"/>
    <property type="project" value="TreeGrafter"/>
</dbReference>
<dbReference type="AlphaFoldDB" id="A0A1J4L2V6"/>